<feature type="DNA-binding region" description="HMG box" evidence="2">
    <location>
        <begin position="35"/>
        <end position="108"/>
    </location>
</feature>
<accession>A0ABM4BJV2</accession>
<dbReference type="GeneID" id="100199740"/>
<evidence type="ECO:0000313" key="4">
    <source>
        <dbReference type="Proteomes" id="UP001652625"/>
    </source>
</evidence>
<dbReference type="Pfam" id="PF00505">
    <property type="entry name" value="HMG_box"/>
    <property type="match status" value="2"/>
</dbReference>
<reference evidence="5" key="1">
    <citation type="submission" date="2025-08" db="UniProtKB">
        <authorList>
            <consortium name="RefSeq"/>
        </authorList>
    </citation>
    <scope>IDENTIFICATION</scope>
</reference>
<dbReference type="InterPro" id="IPR009071">
    <property type="entry name" value="HMG_box_dom"/>
</dbReference>
<dbReference type="InterPro" id="IPR050342">
    <property type="entry name" value="HMGB"/>
</dbReference>
<keyword evidence="4" id="KW-1185">Reference proteome</keyword>
<dbReference type="Proteomes" id="UP001652625">
    <property type="component" value="Chromosome 03"/>
</dbReference>
<name>A0ABM4BJV2_HYDVU</name>
<keyword evidence="2" id="KW-0539">Nucleus</keyword>
<evidence type="ECO:0000313" key="5">
    <source>
        <dbReference type="RefSeq" id="XP_065649333.1"/>
    </source>
</evidence>
<dbReference type="PROSITE" id="PS50118">
    <property type="entry name" value="HMG_BOX_2"/>
    <property type="match status" value="3"/>
</dbReference>
<evidence type="ECO:0000259" key="3">
    <source>
        <dbReference type="PROSITE" id="PS50118"/>
    </source>
</evidence>
<dbReference type="SMART" id="SM00398">
    <property type="entry name" value="HMG"/>
    <property type="match status" value="3"/>
</dbReference>
<proteinExistence type="predicted"/>
<protein>
    <submittedName>
        <fullName evidence="5">Transcription factor A, mitochondrial isoform X3</fullName>
    </submittedName>
</protein>
<keyword evidence="1 2" id="KW-0238">DNA-binding</keyword>
<sequence>MGTLIKFCDTQLLNACGKYYLLHLRNFAGKKPAISKRPASAFGMYLRDKKDLITEKTTNDASYEPILKNVMKIASDMWKNEPDALHQYYKQKFTEEMNEYKQNLPVIRKRPPAPFIMFSNDQSEVLRLEYPDITERSKVISKMWKNLSLSEKQRYENIYKEKMIVYQDCLTDEDKVAIKEKKARSIKRKNLKEKKRYSEEGLLSRPVHPSNSWVLYIKENLQSVPKGENKFAFLSQRWNGLTADEKAIYEEKYNSLKTQYDKDINQWQQKYT</sequence>
<feature type="domain" description="HMG box" evidence="3">
    <location>
        <begin position="206"/>
        <end position="268"/>
    </location>
</feature>
<feature type="DNA-binding region" description="HMG box" evidence="2">
    <location>
        <begin position="108"/>
        <end position="174"/>
    </location>
</feature>
<dbReference type="CDD" id="cd00084">
    <property type="entry name" value="HMG-box_SF"/>
    <property type="match status" value="1"/>
</dbReference>
<evidence type="ECO:0000256" key="2">
    <source>
        <dbReference type="PROSITE-ProRule" id="PRU00267"/>
    </source>
</evidence>
<dbReference type="InterPro" id="IPR036910">
    <property type="entry name" value="HMG_box_dom_sf"/>
</dbReference>
<gene>
    <name evidence="5" type="primary">LOC100199740</name>
</gene>
<dbReference type="SUPFAM" id="SSF47095">
    <property type="entry name" value="HMG-box"/>
    <property type="match status" value="3"/>
</dbReference>
<organism evidence="4 5">
    <name type="scientific">Hydra vulgaris</name>
    <name type="common">Hydra</name>
    <name type="synonym">Hydra attenuata</name>
    <dbReference type="NCBI Taxonomy" id="6087"/>
    <lineage>
        <taxon>Eukaryota</taxon>
        <taxon>Metazoa</taxon>
        <taxon>Cnidaria</taxon>
        <taxon>Hydrozoa</taxon>
        <taxon>Hydroidolina</taxon>
        <taxon>Anthoathecata</taxon>
        <taxon>Aplanulata</taxon>
        <taxon>Hydridae</taxon>
        <taxon>Hydra</taxon>
    </lineage>
</organism>
<evidence type="ECO:0000256" key="1">
    <source>
        <dbReference type="ARBA" id="ARBA00023125"/>
    </source>
</evidence>
<dbReference type="RefSeq" id="XP_065649333.1">
    <property type="nucleotide sequence ID" value="XM_065793261.1"/>
</dbReference>
<dbReference type="PANTHER" id="PTHR48112">
    <property type="entry name" value="HIGH MOBILITY GROUP PROTEIN DSP1"/>
    <property type="match status" value="1"/>
</dbReference>
<feature type="domain" description="HMG box" evidence="3">
    <location>
        <begin position="108"/>
        <end position="174"/>
    </location>
</feature>
<dbReference type="Gene3D" id="1.10.30.10">
    <property type="entry name" value="High mobility group box domain"/>
    <property type="match status" value="3"/>
</dbReference>
<feature type="DNA-binding region" description="HMG box" evidence="2">
    <location>
        <begin position="206"/>
        <end position="268"/>
    </location>
</feature>
<feature type="domain" description="HMG box" evidence="3">
    <location>
        <begin position="35"/>
        <end position="108"/>
    </location>
</feature>
<dbReference type="PRINTS" id="PR00886">
    <property type="entry name" value="HIGHMOBLTY12"/>
</dbReference>